<comment type="caution">
    <text evidence="2">The sequence shown here is derived from an EMBL/GenBank/DDBJ whole genome shotgun (WGS) entry which is preliminary data.</text>
</comment>
<reference evidence="2 3" key="1">
    <citation type="submission" date="2019-08" db="EMBL/GenBank/DDBJ databases">
        <title>Genome of Phaeodactylibacter luteus.</title>
        <authorList>
            <person name="Bowman J.P."/>
        </authorList>
    </citation>
    <scope>NUCLEOTIDE SEQUENCE [LARGE SCALE GENOMIC DNA]</scope>
    <source>
        <strain evidence="2 3">KCTC 42180</strain>
    </source>
</reference>
<evidence type="ECO:0000256" key="1">
    <source>
        <dbReference type="SAM" id="SignalP"/>
    </source>
</evidence>
<dbReference type="RefSeq" id="WP_147168804.1">
    <property type="nucleotide sequence ID" value="NZ_VOOR01000044.1"/>
</dbReference>
<sequence length="271" mass="29491">MLRIFTCTLGTLLISLTTLSAQGPISGFMNSGGTLDIALGYATESFDEYLFGNTPEARSLTTQSYNLFTEYSFNKRGALVASIPYLIIDEQNRGLQDGSFFLKYLNGQQRKSKGLLSTITAVGITAPLSSYPTATENPIGVGAFMFQGRIALQYQADYGFFAHVQTGADFRFLSPLQTAIPILARAGFGGRWYFAEVWSEWYNTLNNGTDQSVTGGSGSDWARVGATLYLPIWEGLGIAGNAAWIVSGENIGLSRRYGLSLVYRLQTQPAP</sequence>
<accession>A0A5C6RIM2</accession>
<dbReference type="AlphaFoldDB" id="A0A5C6RIM2"/>
<keyword evidence="1" id="KW-0732">Signal</keyword>
<evidence type="ECO:0008006" key="4">
    <source>
        <dbReference type="Google" id="ProtNLM"/>
    </source>
</evidence>
<dbReference type="OrthoDB" id="5562884at2"/>
<feature type="chain" id="PRO_5022794792" description="Transporter" evidence="1">
    <location>
        <begin position="21"/>
        <end position="271"/>
    </location>
</feature>
<dbReference type="EMBL" id="VOOR01000044">
    <property type="protein sequence ID" value="TXB61834.1"/>
    <property type="molecule type" value="Genomic_DNA"/>
</dbReference>
<dbReference type="Proteomes" id="UP000321580">
    <property type="component" value="Unassembled WGS sequence"/>
</dbReference>
<evidence type="ECO:0000313" key="2">
    <source>
        <dbReference type="EMBL" id="TXB61834.1"/>
    </source>
</evidence>
<proteinExistence type="predicted"/>
<feature type="signal peptide" evidence="1">
    <location>
        <begin position="1"/>
        <end position="20"/>
    </location>
</feature>
<keyword evidence="3" id="KW-1185">Reference proteome</keyword>
<evidence type="ECO:0000313" key="3">
    <source>
        <dbReference type="Proteomes" id="UP000321580"/>
    </source>
</evidence>
<gene>
    <name evidence="2" type="ORF">FRY97_17180</name>
</gene>
<organism evidence="2 3">
    <name type="scientific">Phaeodactylibacter luteus</name>
    <dbReference type="NCBI Taxonomy" id="1564516"/>
    <lineage>
        <taxon>Bacteria</taxon>
        <taxon>Pseudomonadati</taxon>
        <taxon>Bacteroidota</taxon>
        <taxon>Saprospiria</taxon>
        <taxon>Saprospirales</taxon>
        <taxon>Haliscomenobacteraceae</taxon>
        <taxon>Phaeodactylibacter</taxon>
    </lineage>
</organism>
<protein>
    <recommendedName>
        <fullName evidence="4">Transporter</fullName>
    </recommendedName>
</protein>
<name>A0A5C6RIM2_9BACT</name>